<keyword evidence="3" id="KW-1185">Reference proteome</keyword>
<dbReference type="KEGG" id="afy:BW247_04610"/>
<dbReference type="OrthoDB" id="5297990at2"/>
<dbReference type="STRING" id="1765967.BW247_04610"/>
<dbReference type="Gene3D" id="3.30.750.24">
    <property type="entry name" value="STAS domain"/>
    <property type="match status" value="1"/>
</dbReference>
<dbReference type="AlphaFoldDB" id="A0A1P8UF62"/>
<dbReference type="Pfam" id="PF13466">
    <property type="entry name" value="STAS_2"/>
    <property type="match status" value="1"/>
</dbReference>
<proteinExistence type="predicted"/>
<organism evidence="2 3">
    <name type="scientific">Acidihalobacter ferrooxydans</name>
    <dbReference type="NCBI Taxonomy" id="1765967"/>
    <lineage>
        <taxon>Bacteria</taxon>
        <taxon>Pseudomonadati</taxon>
        <taxon>Pseudomonadota</taxon>
        <taxon>Gammaproteobacteria</taxon>
        <taxon>Chromatiales</taxon>
        <taxon>Ectothiorhodospiraceae</taxon>
        <taxon>Acidihalobacter</taxon>
    </lineage>
</organism>
<evidence type="ECO:0000313" key="3">
    <source>
        <dbReference type="Proteomes" id="UP000243807"/>
    </source>
</evidence>
<evidence type="ECO:0000259" key="1">
    <source>
        <dbReference type="Pfam" id="PF13466"/>
    </source>
</evidence>
<sequence>MPATVQTLDEGRYALAGTLTVDTVPALWPQIEATVVHGREIRVSCAGVTHADSAAVACLVEWARLARVQGGGLRAEDLPEVMRVIVEVSDLEEIFP</sequence>
<dbReference type="SUPFAM" id="SSF52091">
    <property type="entry name" value="SpoIIaa-like"/>
    <property type="match status" value="1"/>
</dbReference>
<dbReference type="InterPro" id="IPR036513">
    <property type="entry name" value="STAS_dom_sf"/>
</dbReference>
<accession>A0A1P8UF62</accession>
<dbReference type="EMBL" id="CP019434">
    <property type="protein sequence ID" value="APZ42458.1"/>
    <property type="molecule type" value="Genomic_DNA"/>
</dbReference>
<evidence type="ECO:0000313" key="2">
    <source>
        <dbReference type="EMBL" id="APZ42458.1"/>
    </source>
</evidence>
<reference evidence="2 3" key="1">
    <citation type="submission" date="2017-01" db="EMBL/GenBank/DDBJ databases">
        <title>Draft sequence of Acidihalobacter ferrooxidans strain DSM 14175 (strain V8).</title>
        <authorList>
            <person name="Khaleque H.N."/>
            <person name="Ramsay J.P."/>
            <person name="Murphy R.J.T."/>
            <person name="Kaksonen A.H."/>
            <person name="Boxall N.J."/>
            <person name="Watkin E.L.J."/>
        </authorList>
    </citation>
    <scope>NUCLEOTIDE SEQUENCE [LARGE SCALE GENOMIC DNA]</scope>
    <source>
        <strain evidence="2 3">V8</strain>
    </source>
</reference>
<dbReference type="InterPro" id="IPR058548">
    <property type="entry name" value="MlaB-like_STAS"/>
</dbReference>
<feature type="domain" description="MlaB-like STAS" evidence="1">
    <location>
        <begin position="15"/>
        <end position="91"/>
    </location>
</feature>
<protein>
    <recommendedName>
        <fullName evidence="1">MlaB-like STAS domain-containing protein</fullName>
    </recommendedName>
</protein>
<dbReference type="Proteomes" id="UP000243807">
    <property type="component" value="Chromosome"/>
</dbReference>
<gene>
    <name evidence="2" type="ORF">BW247_04610</name>
</gene>
<dbReference type="CDD" id="cd07043">
    <property type="entry name" value="STAS_anti-anti-sigma_factors"/>
    <property type="match status" value="1"/>
</dbReference>
<name>A0A1P8UF62_9GAMM</name>
<dbReference type="RefSeq" id="WP_076836077.1">
    <property type="nucleotide sequence ID" value="NZ_CP019434.1"/>
</dbReference>